<reference evidence="2" key="1">
    <citation type="submission" date="2020-11" db="EMBL/GenBank/DDBJ databases">
        <authorList>
            <consortium name="DOE Joint Genome Institute"/>
            <person name="Ahrendt S."/>
            <person name="Riley R."/>
            <person name="Andreopoulos W."/>
            <person name="Labutti K."/>
            <person name="Pangilinan J."/>
            <person name="Ruiz-Duenas F.J."/>
            <person name="Barrasa J.M."/>
            <person name="Sanchez-Garcia M."/>
            <person name="Camarero S."/>
            <person name="Miyauchi S."/>
            <person name="Serrano A."/>
            <person name="Linde D."/>
            <person name="Babiker R."/>
            <person name="Drula E."/>
            <person name="Ayuso-Fernandez I."/>
            <person name="Pacheco R."/>
            <person name="Padilla G."/>
            <person name="Ferreira P."/>
            <person name="Barriuso J."/>
            <person name="Kellner H."/>
            <person name="Castanera R."/>
            <person name="Alfaro M."/>
            <person name="Ramirez L."/>
            <person name="Pisabarro A.G."/>
            <person name="Kuo A."/>
            <person name="Tritt A."/>
            <person name="Lipzen A."/>
            <person name="He G."/>
            <person name="Yan M."/>
            <person name="Ng V."/>
            <person name="Cullen D."/>
            <person name="Martin F."/>
            <person name="Rosso M.-N."/>
            <person name="Henrissat B."/>
            <person name="Hibbett D."/>
            <person name="Martinez A.T."/>
            <person name="Grigoriev I.V."/>
        </authorList>
    </citation>
    <scope>NUCLEOTIDE SEQUENCE</scope>
    <source>
        <strain evidence="2">ATCC 90797</strain>
    </source>
</reference>
<protein>
    <submittedName>
        <fullName evidence="2">NAD(P)-binding protein</fullName>
    </submittedName>
</protein>
<dbReference type="InterPro" id="IPR036291">
    <property type="entry name" value="NAD(P)-bd_dom_sf"/>
</dbReference>
<dbReference type="EMBL" id="MU154547">
    <property type="protein sequence ID" value="KAF9497037.1"/>
    <property type="molecule type" value="Genomic_DNA"/>
</dbReference>
<dbReference type="SUPFAM" id="SSF51735">
    <property type="entry name" value="NAD(P)-binding Rossmann-fold domains"/>
    <property type="match status" value="1"/>
</dbReference>
<dbReference type="OrthoDB" id="542013at2759"/>
<gene>
    <name evidence="2" type="ORF">BDN71DRAFT_661333</name>
</gene>
<evidence type="ECO:0000313" key="3">
    <source>
        <dbReference type="Proteomes" id="UP000807025"/>
    </source>
</evidence>
<evidence type="ECO:0000256" key="1">
    <source>
        <dbReference type="ARBA" id="ARBA00023002"/>
    </source>
</evidence>
<dbReference type="PANTHER" id="PTHR43157:SF31">
    <property type="entry name" value="PHOSPHATIDYLINOSITOL-GLYCAN BIOSYNTHESIS CLASS F PROTEIN"/>
    <property type="match status" value="1"/>
</dbReference>
<evidence type="ECO:0000313" key="2">
    <source>
        <dbReference type="EMBL" id="KAF9497037.1"/>
    </source>
</evidence>
<dbReference type="GO" id="GO:0016491">
    <property type="term" value="F:oxidoreductase activity"/>
    <property type="evidence" value="ECO:0007669"/>
    <property type="project" value="UniProtKB-KW"/>
</dbReference>
<dbReference type="AlphaFoldDB" id="A0A9P5ZYU3"/>
<proteinExistence type="predicted"/>
<organism evidence="2 3">
    <name type="scientific">Pleurotus eryngii</name>
    <name type="common">Boletus of the steppes</name>
    <dbReference type="NCBI Taxonomy" id="5323"/>
    <lineage>
        <taxon>Eukaryota</taxon>
        <taxon>Fungi</taxon>
        <taxon>Dikarya</taxon>
        <taxon>Basidiomycota</taxon>
        <taxon>Agaricomycotina</taxon>
        <taxon>Agaricomycetes</taxon>
        <taxon>Agaricomycetidae</taxon>
        <taxon>Agaricales</taxon>
        <taxon>Pleurotineae</taxon>
        <taxon>Pleurotaceae</taxon>
        <taxon>Pleurotus</taxon>
    </lineage>
</organism>
<accession>A0A9P5ZYU3</accession>
<dbReference type="PANTHER" id="PTHR43157">
    <property type="entry name" value="PHOSPHATIDYLINOSITOL-GLYCAN BIOSYNTHESIS CLASS F PROTEIN-RELATED"/>
    <property type="match status" value="1"/>
</dbReference>
<dbReference type="PRINTS" id="PR00081">
    <property type="entry name" value="GDHRDH"/>
</dbReference>
<name>A0A9P5ZYU3_PLEER</name>
<dbReference type="Proteomes" id="UP000807025">
    <property type="component" value="Unassembled WGS sequence"/>
</dbReference>
<sequence length="339" mass="37660">MGNRSILSLFKEQLAKVPPLEKYDLTGKVVLVVGANTGLGWEAARHFATMNPARLLLACRSKERGTAAIERINEATGFDHAELLLVDLSSFDSVKAFADRFEQEVERLDILVNNAAVSLPRYEDTKDGWEQNLQVNYISPTLLLLRLLPKLAKTAESFKTTPRVTIVASGMHQFGEIPKGVFGQSSVLSALSSKEKYTPLDGNARYSLTKLLNVLSTLSFTDHVLPSITVNCVDPGFCYSELRRDLPFGTRMVTQFFEKIVARTAEEGSRQLVWAALAKSSDEDSMKGAYVTSMAVREPSDFVVGQKGKEFREELFTDTLNTLSAVDPKVKSIRDQYLH</sequence>
<keyword evidence="3" id="KW-1185">Reference proteome</keyword>
<dbReference type="InterPro" id="IPR002347">
    <property type="entry name" value="SDR_fam"/>
</dbReference>
<dbReference type="Gene3D" id="3.40.50.720">
    <property type="entry name" value="NAD(P)-binding Rossmann-like Domain"/>
    <property type="match status" value="1"/>
</dbReference>
<comment type="caution">
    <text evidence="2">The sequence shown here is derived from an EMBL/GenBank/DDBJ whole genome shotgun (WGS) entry which is preliminary data.</text>
</comment>
<dbReference type="Pfam" id="PF00106">
    <property type="entry name" value="adh_short"/>
    <property type="match status" value="1"/>
</dbReference>
<keyword evidence="1" id="KW-0560">Oxidoreductase</keyword>